<proteinExistence type="inferred from homology"/>
<dbReference type="PANTHER" id="PTHR19957">
    <property type="entry name" value="SYNTAXIN"/>
    <property type="match status" value="1"/>
</dbReference>
<evidence type="ECO:0000256" key="4">
    <source>
        <dbReference type="ARBA" id="ARBA00022989"/>
    </source>
</evidence>
<evidence type="ECO:0000256" key="7">
    <source>
        <dbReference type="SAM" id="MobiDB-lite"/>
    </source>
</evidence>
<organism evidence="10 11">
    <name type="scientific">Cyanidium caldarium</name>
    <name type="common">Red alga</name>
    <dbReference type="NCBI Taxonomy" id="2771"/>
    <lineage>
        <taxon>Eukaryota</taxon>
        <taxon>Rhodophyta</taxon>
        <taxon>Bangiophyceae</taxon>
        <taxon>Cyanidiales</taxon>
        <taxon>Cyanidiaceae</taxon>
        <taxon>Cyanidium</taxon>
    </lineage>
</organism>
<dbReference type="AlphaFoldDB" id="A0AAV9IPJ5"/>
<dbReference type="GO" id="GO:0048278">
    <property type="term" value="P:vesicle docking"/>
    <property type="evidence" value="ECO:0007669"/>
    <property type="project" value="TreeGrafter"/>
</dbReference>
<dbReference type="SMART" id="SM00397">
    <property type="entry name" value="t_SNARE"/>
    <property type="match status" value="1"/>
</dbReference>
<feature type="compositionally biased region" description="Basic and acidic residues" evidence="7">
    <location>
        <begin position="1"/>
        <end position="10"/>
    </location>
</feature>
<accession>A0AAV9IPJ5</accession>
<dbReference type="GO" id="GO:0006886">
    <property type="term" value="P:intracellular protein transport"/>
    <property type="evidence" value="ECO:0007669"/>
    <property type="project" value="InterPro"/>
</dbReference>
<dbReference type="PANTHER" id="PTHR19957:SF307">
    <property type="entry name" value="PROTEIN SSO1-RELATED"/>
    <property type="match status" value="1"/>
</dbReference>
<dbReference type="GO" id="GO:0031201">
    <property type="term" value="C:SNARE complex"/>
    <property type="evidence" value="ECO:0007669"/>
    <property type="project" value="TreeGrafter"/>
</dbReference>
<evidence type="ECO:0000313" key="10">
    <source>
        <dbReference type="EMBL" id="KAK4534126.1"/>
    </source>
</evidence>
<feature type="compositionally biased region" description="Polar residues" evidence="7">
    <location>
        <begin position="27"/>
        <end position="38"/>
    </location>
</feature>
<dbReference type="EMBL" id="JANCYW010000001">
    <property type="protein sequence ID" value="KAK4534126.1"/>
    <property type="molecule type" value="Genomic_DNA"/>
</dbReference>
<name>A0AAV9IPJ5_CYACA</name>
<dbReference type="SUPFAM" id="SSF47661">
    <property type="entry name" value="t-snare proteins"/>
    <property type="match status" value="1"/>
</dbReference>
<evidence type="ECO:0000256" key="6">
    <source>
        <dbReference type="RuleBase" id="RU003858"/>
    </source>
</evidence>
<evidence type="ECO:0000259" key="9">
    <source>
        <dbReference type="PROSITE" id="PS50192"/>
    </source>
</evidence>
<dbReference type="Pfam" id="PF05739">
    <property type="entry name" value="SNARE"/>
    <property type="match status" value="1"/>
</dbReference>
<dbReference type="InterPro" id="IPR010989">
    <property type="entry name" value="SNARE"/>
</dbReference>
<evidence type="ECO:0000256" key="3">
    <source>
        <dbReference type="ARBA" id="ARBA00022692"/>
    </source>
</evidence>
<evidence type="ECO:0000256" key="1">
    <source>
        <dbReference type="ARBA" id="ARBA00004211"/>
    </source>
</evidence>
<evidence type="ECO:0000313" key="11">
    <source>
        <dbReference type="Proteomes" id="UP001301350"/>
    </source>
</evidence>
<dbReference type="Gene3D" id="1.20.58.70">
    <property type="match status" value="1"/>
</dbReference>
<dbReference type="InterPro" id="IPR045242">
    <property type="entry name" value="Syntaxin"/>
</dbReference>
<evidence type="ECO:0000256" key="8">
    <source>
        <dbReference type="SAM" id="Phobius"/>
    </source>
</evidence>
<dbReference type="Pfam" id="PF00804">
    <property type="entry name" value="Syntaxin"/>
    <property type="match status" value="1"/>
</dbReference>
<protein>
    <recommendedName>
        <fullName evidence="9">t-SNARE coiled-coil homology domain-containing protein</fullName>
    </recommendedName>
</protein>
<dbReference type="GO" id="GO:0012505">
    <property type="term" value="C:endomembrane system"/>
    <property type="evidence" value="ECO:0007669"/>
    <property type="project" value="TreeGrafter"/>
</dbReference>
<dbReference type="InterPro" id="IPR006011">
    <property type="entry name" value="Syntaxin_N"/>
</dbReference>
<dbReference type="GO" id="GO:0005484">
    <property type="term" value="F:SNAP receptor activity"/>
    <property type="evidence" value="ECO:0007669"/>
    <property type="project" value="InterPro"/>
</dbReference>
<dbReference type="PROSITE" id="PS00914">
    <property type="entry name" value="SYNTAXIN"/>
    <property type="match status" value="1"/>
</dbReference>
<dbReference type="GO" id="GO:0005886">
    <property type="term" value="C:plasma membrane"/>
    <property type="evidence" value="ECO:0007669"/>
    <property type="project" value="TreeGrafter"/>
</dbReference>
<sequence>MQDRLAELRGEAGPSWATGRQTPGAEATTSDRGPTSLTPLEEVVVHGERRQPTQAESKSAVPAPGEVEEDGEGSGASDALLVDFYGQVNRIDEEVRQLRGCVEQLEPLYEQKLYTVDISGSSAVDDAVDMLLGKSQCLRSSIQRALKDMADENKRFCTEHPSRTGEARVRINQHQRLIRQFMKVTEDFEHMQERQKQRMQMDVVRQLRVIQPDIGEQEIQGVLQEHQGVDEVLRSRMVSLRTVAVQTAVDDIEMRNRDILALEQSIQELHQMFLDLAVLVESQGELIEQVEVNVQAARTQVKRGVKNLVSARRLQRRSRMLLWCLVILLIILLAAIILPVVLTQTINN</sequence>
<keyword evidence="4 8" id="KW-1133">Transmembrane helix</keyword>
<comment type="caution">
    <text evidence="10">The sequence shown here is derived from an EMBL/GenBank/DDBJ whole genome shotgun (WGS) entry which is preliminary data.</text>
</comment>
<gene>
    <name evidence="10" type="ORF">CDCA_CDCA01G0151</name>
</gene>
<feature type="domain" description="T-SNARE coiled-coil homology" evidence="9">
    <location>
        <begin position="249"/>
        <end position="311"/>
    </location>
</feature>
<feature type="transmembrane region" description="Helical" evidence="8">
    <location>
        <begin position="320"/>
        <end position="342"/>
    </location>
</feature>
<dbReference type="GO" id="GO:0006906">
    <property type="term" value="P:vesicle fusion"/>
    <property type="evidence" value="ECO:0007669"/>
    <property type="project" value="TreeGrafter"/>
</dbReference>
<keyword evidence="5 8" id="KW-0472">Membrane</keyword>
<evidence type="ECO:0000256" key="5">
    <source>
        <dbReference type="ARBA" id="ARBA00023136"/>
    </source>
</evidence>
<dbReference type="InterPro" id="IPR006012">
    <property type="entry name" value="Syntaxin/epimorphin_CS"/>
</dbReference>
<dbReference type="GO" id="GO:0006887">
    <property type="term" value="P:exocytosis"/>
    <property type="evidence" value="ECO:0007669"/>
    <property type="project" value="TreeGrafter"/>
</dbReference>
<dbReference type="Proteomes" id="UP001301350">
    <property type="component" value="Unassembled WGS sequence"/>
</dbReference>
<dbReference type="PROSITE" id="PS50192">
    <property type="entry name" value="T_SNARE"/>
    <property type="match status" value="1"/>
</dbReference>
<dbReference type="GO" id="GO:0000149">
    <property type="term" value="F:SNARE binding"/>
    <property type="evidence" value="ECO:0007669"/>
    <property type="project" value="TreeGrafter"/>
</dbReference>
<dbReference type="Gene3D" id="1.20.5.110">
    <property type="match status" value="1"/>
</dbReference>
<comment type="similarity">
    <text evidence="2 6">Belongs to the syntaxin family.</text>
</comment>
<feature type="region of interest" description="Disordered" evidence="7">
    <location>
        <begin position="1"/>
        <end position="75"/>
    </location>
</feature>
<comment type="subcellular location">
    <subcellularLocation>
        <location evidence="1">Membrane</location>
        <topology evidence="1">Single-pass type IV membrane protein</topology>
    </subcellularLocation>
</comment>
<dbReference type="InterPro" id="IPR000727">
    <property type="entry name" value="T_SNARE_dom"/>
</dbReference>
<dbReference type="SMART" id="SM00503">
    <property type="entry name" value="SynN"/>
    <property type="match status" value="1"/>
</dbReference>
<keyword evidence="3 8" id="KW-0812">Transmembrane</keyword>
<keyword evidence="11" id="KW-1185">Reference proteome</keyword>
<evidence type="ECO:0000256" key="2">
    <source>
        <dbReference type="ARBA" id="ARBA00009063"/>
    </source>
</evidence>
<reference evidence="10 11" key="1">
    <citation type="submission" date="2022-07" db="EMBL/GenBank/DDBJ databases">
        <title>Genome-wide signatures of adaptation to extreme environments.</title>
        <authorList>
            <person name="Cho C.H."/>
            <person name="Yoon H.S."/>
        </authorList>
    </citation>
    <scope>NUCLEOTIDE SEQUENCE [LARGE SCALE GENOMIC DNA]</scope>
    <source>
        <strain evidence="10 11">DBV 063 E5</strain>
    </source>
</reference>
<dbReference type="CDD" id="cd15848">
    <property type="entry name" value="SNARE_syntaxin1-like"/>
    <property type="match status" value="1"/>
</dbReference>